<dbReference type="RefSeq" id="WP_418890246.1">
    <property type="nucleotide sequence ID" value="NZ_JBEUWX010000001.1"/>
</dbReference>
<feature type="transmembrane region" description="Helical" evidence="5">
    <location>
        <begin position="80"/>
        <end position="100"/>
    </location>
</feature>
<dbReference type="NCBIfam" id="NF001325">
    <property type="entry name" value="PRK00259.1-3"/>
    <property type="match status" value="1"/>
</dbReference>
<keyword evidence="7" id="KW-1185">Reference proteome</keyword>
<keyword evidence="2 5" id="KW-0812">Transmembrane</keyword>
<name>A0ABV4UBQ1_9RHOO</name>
<evidence type="ECO:0000313" key="6">
    <source>
        <dbReference type="EMBL" id="MFA9949092.1"/>
    </source>
</evidence>
<dbReference type="EMBL" id="JBEUWX010000001">
    <property type="protein sequence ID" value="MFA9949092.1"/>
    <property type="molecule type" value="Genomic_DNA"/>
</dbReference>
<evidence type="ECO:0000256" key="2">
    <source>
        <dbReference type="ARBA" id="ARBA00022692"/>
    </source>
</evidence>
<evidence type="ECO:0000256" key="5">
    <source>
        <dbReference type="HAMAP-Rule" id="MF_00189"/>
    </source>
</evidence>
<keyword evidence="5" id="KW-0997">Cell inner membrane</keyword>
<dbReference type="InterPro" id="IPR006008">
    <property type="entry name" value="YciB"/>
</dbReference>
<keyword evidence="4 5" id="KW-0472">Membrane</keyword>
<evidence type="ECO:0000256" key="3">
    <source>
        <dbReference type="ARBA" id="ARBA00022989"/>
    </source>
</evidence>
<comment type="similarity">
    <text evidence="5">Belongs to the YciB family.</text>
</comment>
<accession>A0ABV4UBQ1</accession>
<comment type="caution">
    <text evidence="6">The sequence shown here is derived from an EMBL/GenBank/DDBJ whole genome shotgun (WGS) entry which is preliminary data.</text>
</comment>
<proteinExistence type="inferred from homology"/>
<evidence type="ECO:0000256" key="4">
    <source>
        <dbReference type="ARBA" id="ARBA00023136"/>
    </source>
</evidence>
<protein>
    <recommendedName>
        <fullName evidence="5">Inner membrane-spanning protein YciB</fullName>
    </recommendedName>
</protein>
<feature type="transmembrane region" description="Helical" evidence="5">
    <location>
        <begin position="49"/>
        <end position="68"/>
    </location>
</feature>
<feature type="transmembrane region" description="Helical" evidence="5">
    <location>
        <begin position="120"/>
        <end position="140"/>
    </location>
</feature>
<dbReference type="HAMAP" id="MF_00189">
    <property type="entry name" value="YciB"/>
    <property type="match status" value="1"/>
</dbReference>
<keyword evidence="3 5" id="KW-1133">Transmembrane helix</keyword>
<keyword evidence="1 5" id="KW-1003">Cell membrane</keyword>
<sequence>MNFLFDLFPVILFFAAFKLADIYVATAVTIAATFVQIAWIWLRTRKVSGMLWTSFAIVTLFGGMTLFLRDETFIKWKPTVLYWALSSAFIIGRLCGKNLIRGLLGAQLTLPEAVWNRLNWAWTGFFAFMGLANLAVAFFMGLSTAAWVNFKLFGSMGMTLAFVLAQGFMLAKYIENDEKQP</sequence>
<organism evidence="6 7">
    <name type="scientific">Dentiradicibacter hellwigii</name>
    <dbReference type="NCBI Taxonomy" id="3149053"/>
    <lineage>
        <taxon>Bacteria</taxon>
        <taxon>Pseudomonadati</taxon>
        <taxon>Pseudomonadota</taxon>
        <taxon>Betaproteobacteria</taxon>
        <taxon>Rhodocyclales</taxon>
        <taxon>Rhodocyclaceae</taxon>
        <taxon>Dentiradicibacter</taxon>
    </lineage>
</organism>
<reference evidence="7" key="1">
    <citation type="submission" date="2024-06" db="EMBL/GenBank/DDBJ databases">
        <title>Radixoralia hellwigii gen. nov., sp nov., isolated from a root canal in the human oral cavity.</title>
        <authorList>
            <person name="Bartsch S."/>
            <person name="Wittmer A."/>
            <person name="Schulz A.-K."/>
            <person name="Neumann-Schaal M."/>
            <person name="Wolf J."/>
            <person name="Gronow S."/>
            <person name="Tennert C."/>
            <person name="Haecker G."/>
            <person name="Cieplik F."/>
            <person name="Al-Ahmad A."/>
        </authorList>
    </citation>
    <scope>NUCLEOTIDE SEQUENCE [LARGE SCALE GENOMIC DNA]</scope>
    <source>
        <strain evidence="7">Wk13</strain>
    </source>
</reference>
<evidence type="ECO:0000313" key="7">
    <source>
        <dbReference type="Proteomes" id="UP001574673"/>
    </source>
</evidence>
<dbReference type="NCBIfam" id="TIGR00997">
    <property type="entry name" value="ispZ"/>
    <property type="match status" value="1"/>
</dbReference>
<dbReference type="PANTHER" id="PTHR36917:SF1">
    <property type="entry name" value="INNER MEMBRANE-SPANNING PROTEIN YCIB"/>
    <property type="match status" value="1"/>
</dbReference>
<dbReference type="Proteomes" id="UP001574673">
    <property type="component" value="Unassembled WGS sequence"/>
</dbReference>
<feature type="transmembrane region" description="Helical" evidence="5">
    <location>
        <begin position="20"/>
        <end position="42"/>
    </location>
</feature>
<comment type="subcellular location">
    <subcellularLocation>
        <location evidence="5">Cell inner membrane</location>
        <topology evidence="5">Multi-pass membrane protein</topology>
    </subcellularLocation>
</comment>
<dbReference type="Pfam" id="PF04279">
    <property type="entry name" value="IspA"/>
    <property type="match status" value="1"/>
</dbReference>
<evidence type="ECO:0000256" key="1">
    <source>
        <dbReference type="ARBA" id="ARBA00022475"/>
    </source>
</evidence>
<gene>
    <name evidence="5" type="primary">yciB</name>
    <name evidence="6" type="ORF">ABCS64_01905</name>
</gene>
<feature type="transmembrane region" description="Helical" evidence="5">
    <location>
        <begin position="152"/>
        <end position="171"/>
    </location>
</feature>
<comment type="function">
    <text evidence="5">Plays a role in cell envelope biogenesis, maintenance of cell envelope integrity and membrane homeostasis.</text>
</comment>
<dbReference type="PANTHER" id="PTHR36917">
    <property type="entry name" value="INTRACELLULAR SEPTATION PROTEIN A-RELATED"/>
    <property type="match status" value="1"/>
</dbReference>